<reference evidence="3" key="1">
    <citation type="journal article" date="2019" name="Int. J. Syst. Evol. Microbiol.">
        <title>The Global Catalogue of Microorganisms (GCM) 10K type strain sequencing project: providing services to taxonomists for standard genome sequencing and annotation.</title>
        <authorList>
            <consortium name="The Broad Institute Genomics Platform"/>
            <consortium name="The Broad Institute Genome Sequencing Center for Infectious Disease"/>
            <person name="Wu L."/>
            <person name="Ma J."/>
        </authorList>
    </citation>
    <scope>NUCLEOTIDE SEQUENCE [LARGE SCALE GENOMIC DNA]</scope>
    <source>
        <strain evidence="3">CCUG 60527</strain>
    </source>
</reference>
<organism evidence="2 3">
    <name type="scientific">Tenacibaculum geojense</name>
    <dbReference type="NCBI Taxonomy" id="915352"/>
    <lineage>
        <taxon>Bacteria</taxon>
        <taxon>Pseudomonadati</taxon>
        <taxon>Bacteroidota</taxon>
        <taxon>Flavobacteriia</taxon>
        <taxon>Flavobacteriales</taxon>
        <taxon>Flavobacteriaceae</taxon>
        <taxon>Tenacibaculum</taxon>
    </lineage>
</organism>
<dbReference type="Gene3D" id="3.90.550.10">
    <property type="entry name" value="Spore Coat Polysaccharide Biosynthesis Protein SpsA, Chain A"/>
    <property type="match status" value="1"/>
</dbReference>
<protein>
    <submittedName>
        <fullName evidence="2">Glycosyltransferase family 2 protein</fullName>
    </submittedName>
</protein>
<evidence type="ECO:0000259" key="1">
    <source>
        <dbReference type="Pfam" id="PF00535"/>
    </source>
</evidence>
<dbReference type="EMBL" id="JBHTJR010000057">
    <property type="protein sequence ID" value="MFD0994127.1"/>
    <property type="molecule type" value="Genomic_DNA"/>
</dbReference>
<feature type="domain" description="Glycosyltransferase 2-like" evidence="1">
    <location>
        <begin position="8"/>
        <end position="140"/>
    </location>
</feature>
<dbReference type="CDD" id="cd00761">
    <property type="entry name" value="Glyco_tranf_GTA_type"/>
    <property type="match status" value="1"/>
</dbReference>
<dbReference type="PANTHER" id="PTHR22916:SF3">
    <property type="entry name" value="UDP-GLCNAC:BETAGAL BETA-1,3-N-ACETYLGLUCOSAMINYLTRANSFERASE-LIKE PROTEIN 1"/>
    <property type="match status" value="1"/>
</dbReference>
<comment type="caution">
    <text evidence="2">The sequence shown here is derived from an EMBL/GenBank/DDBJ whole genome shotgun (WGS) entry which is preliminary data.</text>
</comment>
<dbReference type="SUPFAM" id="SSF53448">
    <property type="entry name" value="Nucleotide-diphospho-sugar transferases"/>
    <property type="match status" value="1"/>
</dbReference>
<gene>
    <name evidence="2" type="ORF">ACFQ1U_13005</name>
</gene>
<accession>A0ABW3JXM4</accession>
<evidence type="ECO:0000313" key="3">
    <source>
        <dbReference type="Proteomes" id="UP001597062"/>
    </source>
</evidence>
<sequence>MNLTPIVSIITPSHNSANFIEETINSVLAQTFILWELIIVDDLSSDNSTNIVKSIINNNPDRNIYLIENKSNLGPALTRNRAIKEARGRYIAFLDSDDLWHPTKLEKQLDFMKNNNYPFTCTHFNQINEEGEYQGVVNNIPNKISYNSLLKANKVGCLTSVYDSDFFGKVYMDAISKRQDYGLWLKLLKKTDHVYCLQEILADYRVRKNSVSSNKTKLIKYHWLIYYKYEKLGFFKSLYLTFSYVFRIVFKK</sequence>
<keyword evidence="3" id="KW-1185">Reference proteome</keyword>
<dbReference type="InterPro" id="IPR001173">
    <property type="entry name" value="Glyco_trans_2-like"/>
</dbReference>
<dbReference type="RefSeq" id="WP_386109087.1">
    <property type="nucleotide sequence ID" value="NZ_JBHTJR010000057.1"/>
</dbReference>
<dbReference type="PANTHER" id="PTHR22916">
    <property type="entry name" value="GLYCOSYLTRANSFERASE"/>
    <property type="match status" value="1"/>
</dbReference>
<dbReference type="InterPro" id="IPR029044">
    <property type="entry name" value="Nucleotide-diphossugar_trans"/>
</dbReference>
<evidence type="ECO:0000313" key="2">
    <source>
        <dbReference type="EMBL" id="MFD0994127.1"/>
    </source>
</evidence>
<dbReference type="Proteomes" id="UP001597062">
    <property type="component" value="Unassembled WGS sequence"/>
</dbReference>
<dbReference type="Pfam" id="PF00535">
    <property type="entry name" value="Glycos_transf_2"/>
    <property type="match status" value="1"/>
</dbReference>
<proteinExistence type="predicted"/>
<name>A0ABW3JXM4_9FLAO</name>